<dbReference type="FunFam" id="3.40.1380.10:FF:000003">
    <property type="entry name" value="ATP synthase subunit gamma"/>
    <property type="match status" value="1"/>
</dbReference>
<comment type="subcellular location">
    <subcellularLocation>
        <location evidence="1">Mitochondrion inner membrane</location>
        <topology evidence="1">Peripheral membrane protein</topology>
    </subcellularLocation>
</comment>
<dbReference type="InterPro" id="IPR023632">
    <property type="entry name" value="ATP_synth_F1_gsu_CS"/>
</dbReference>
<keyword evidence="5" id="KW-0375">Hydrogen ion transport</keyword>
<reference evidence="14 15" key="1">
    <citation type="submission" date="2016-03" db="EMBL/GenBank/DDBJ databases">
        <title>Whole genome sequencing of Grifola frondosa 9006-11.</title>
        <authorList>
            <person name="Min B."/>
            <person name="Park H."/>
            <person name="Kim J.-G."/>
            <person name="Cho H."/>
            <person name="Oh Y.-L."/>
            <person name="Kong W.-S."/>
            <person name="Choi I.-G."/>
        </authorList>
    </citation>
    <scope>NUCLEOTIDE SEQUENCE [LARGE SCALE GENOMIC DNA]</scope>
    <source>
        <strain evidence="14 15">9006-11</strain>
    </source>
</reference>
<dbReference type="NCBIfam" id="TIGR01146">
    <property type="entry name" value="ATPsyn_F1gamma"/>
    <property type="match status" value="1"/>
</dbReference>
<evidence type="ECO:0000256" key="7">
    <source>
        <dbReference type="ARBA" id="ARBA00023065"/>
    </source>
</evidence>
<gene>
    <name evidence="14" type="primary">ATP3</name>
    <name evidence="14" type="ORF">A0H81_03048</name>
</gene>
<evidence type="ECO:0000256" key="2">
    <source>
        <dbReference type="ARBA" id="ARBA00007681"/>
    </source>
</evidence>
<comment type="similarity">
    <text evidence="2">Belongs to the ATPase gamma chain family.</text>
</comment>
<dbReference type="InterPro" id="IPR000131">
    <property type="entry name" value="ATP_synth_F1_gsu"/>
</dbReference>
<dbReference type="PANTHER" id="PTHR11693">
    <property type="entry name" value="ATP SYNTHASE GAMMA CHAIN"/>
    <property type="match status" value="1"/>
</dbReference>
<protein>
    <recommendedName>
        <fullName evidence="3">ATP synthase subunit gamma, mitochondrial</fullName>
    </recommendedName>
    <alternativeName>
        <fullName evidence="12">F-ATPase gamma subunit</fullName>
    </alternativeName>
</protein>
<dbReference type="Gene3D" id="3.40.1380.10">
    <property type="match status" value="1"/>
</dbReference>
<evidence type="ECO:0000256" key="8">
    <source>
        <dbReference type="ARBA" id="ARBA00023128"/>
    </source>
</evidence>
<dbReference type="AlphaFoldDB" id="A0A1C7MMS6"/>
<dbReference type="STRING" id="5627.A0A1C7MMS6"/>
<sequence>MLARRTLGRIASQPSVLGAAPSNARNMATLREIELRLKSVRNIEKITKSMKMIASTKLAKAQRAMLAGKEYGVANSEVSQHAPAENVGKHKLFIVISSDKGLCGGIHSSVSKATRRAFVDKESPVDEDSPIMVIGDKSKAQLSRALPHNLQLSFNQIGRDIPTFADAAGVADLVLRSGVKYDSIVIVYNKFVSAISYEPATVEIETADLLKESPGFRAYEMEDDVTKDLFEFSFANAIYAALVEGHACEQSARRNAMDNASKNASDMINRLQMQYNRGRQAAITNELVDIITGASALLPRWCGETSKSHLVSNYIAIMSFLVGPVSGVLVAGGVYYGFSTMIQTKTEQHRSDLHKLSRRLVDASANIPAPKPASERIAHRPFLSMLQSRWNTQLESCLPECYSLGSESHRMG</sequence>
<evidence type="ECO:0000256" key="11">
    <source>
        <dbReference type="ARBA" id="ARBA00023310"/>
    </source>
</evidence>
<dbReference type="Gene3D" id="1.10.287.80">
    <property type="entry name" value="ATP synthase, gamma subunit, helix hairpin domain"/>
    <property type="match status" value="1"/>
</dbReference>
<evidence type="ECO:0000256" key="13">
    <source>
        <dbReference type="SAM" id="Phobius"/>
    </source>
</evidence>
<keyword evidence="4" id="KW-0813">Transport</keyword>
<evidence type="ECO:0000256" key="5">
    <source>
        <dbReference type="ARBA" id="ARBA00022781"/>
    </source>
</evidence>
<evidence type="ECO:0000256" key="10">
    <source>
        <dbReference type="ARBA" id="ARBA00023196"/>
    </source>
</evidence>
<dbReference type="GO" id="GO:0045259">
    <property type="term" value="C:proton-transporting ATP synthase complex"/>
    <property type="evidence" value="ECO:0007669"/>
    <property type="project" value="UniProtKB-KW"/>
</dbReference>
<dbReference type="EMBL" id="LUGG01000003">
    <property type="protein sequence ID" value="OBZ76294.1"/>
    <property type="molecule type" value="Genomic_DNA"/>
</dbReference>
<keyword evidence="9 13" id="KW-0472">Membrane</keyword>
<keyword evidence="8" id="KW-0496">Mitochondrion</keyword>
<dbReference type="PANTHER" id="PTHR11693:SF22">
    <property type="entry name" value="ATP SYNTHASE SUBUNIT GAMMA, MITOCHONDRIAL"/>
    <property type="match status" value="1"/>
</dbReference>
<keyword evidence="7" id="KW-0406">Ion transport</keyword>
<proteinExistence type="inferred from homology"/>
<dbReference type="GO" id="GO:0046933">
    <property type="term" value="F:proton-transporting ATP synthase activity, rotational mechanism"/>
    <property type="evidence" value="ECO:0007669"/>
    <property type="project" value="InterPro"/>
</dbReference>
<dbReference type="InterPro" id="IPR035968">
    <property type="entry name" value="ATP_synth_F1_ATPase_gsu"/>
</dbReference>
<feature type="transmembrane region" description="Helical" evidence="13">
    <location>
        <begin position="314"/>
        <end position="338"/>
    </location>
</feature>
<dbReference type="SUPFAM" id="SSF52943">
    <property type="entry name" value="ATP synthase (F1-ATPase), gamma subunit"/>
    <property type="match status" value="1"/>
</dbReference>
<dbReference type="PROSITE" id="PS00153">
    <property type="entry name" value="ATPASE_GAMMA"/>
    <property type="match status" value="1"/>
</dbReference>
<dbReference type="Proteomes" id="UP000092993">
    <property type="component" value="Unassembled WGS sequence"/>
</dbReference>
<dbReference type="Pfam" id="PF00231">
    <property type="entry name" value="ATP-synt"/>
    <property type="match status" value="1"/>
</dbReference>
<keyword evidence="6" id="KW-0999">Mitochondrion inner membrane</keyword>
<organism evidence="14 15">
    <name type="scientific">Grifola frondosa</name>
    <name type="common">Maitake</name>
    <name type="synonym">Polyporus frondosus</name>
    <dbReference type="NCBI Taxonomy" id="5627"/>
    <lineage>
        <taxon>Eukaryota</taxon>
        <taxon>Fungi</taxon>
        <taxon>Dikarya</taxon>
        <taxon>Basidiomycota</taxon>
        <taxon>Agaricomycotina</taxon>
        <taxon>Agaricomycetes</taxon>
        <taxon>Polyporales</taxon>
        <taxon>Grifolaceae</taxon>
        <taxon>Grifola</taxon>
    </lineage>
</organism>
<comment type="caution">
    <text evidence="14">The sequence shown here is derived from an EMBL/GenBank/DDBJ whole genome shotgun (WGS) entry which is preliminary data.</text>
</comment>
<dbReference type="FunFam" id="1.10.287.80:FF:000001">
    <property type="entry name" value="ATP synthase gamma chain"/>
    <property type="match status" value="1"/>
</dbReference>
<evidence type="ECO:0000256" key="1">
    <source>
        <dbReference type="ARBA" id="ARBA00004637"/>
    </source>
</evidence>
<keyword evidence="10" id="KW-0139">CF(1)</keyword>
<evidence type="ECO:0000313" key="14">
    <source>
        <dbReference type="EMBL" id="OBZ76294.1"/>
    </source>
</evidence>
<evidence type="ECO:0000256" key="12">
    <source>
        <dbReference type="ARBA" id="ARBA00031066"/>
    </source>
</evidence>
<accession>A0A1C7MMS6</accession>
<dbReference type="GO" id="GO:0005743">
    <property type="term" value="C:mitochondrial inner membrane"/>
    <property type="evidence" value="ECO:0007669"/>
    <property type="project" value="UniProtKB-SubCell"/>
</dbReference>
<keyword evidence="11" id="KW-0066">ATP synthesis</keyword>
<keyword evidence="13" id="KW-1133">Transmembrane helix</keyword>
<dbReference type="OrthoDB" id="239812at2759"/>
<evidence type="ECO:0000313" key="15">
    <source>
        <dbReference type="Proteomes" id="UP000092993"/>
    </source>
</evidence>
<dbReference type="PRINTS" id="PR00126">
    <property type="entry name" value="ATPASEGAMMA"/>
</dbReference>
<name>A0A1C7MMS6_GRIFR</name>
<keyword evidence="15" id="KW-1185">Reference proteome</keyword>
<dbReference type="CDD" id="cd12151">
    <property type="entry name" value="F1-ATPase_gamma"/>
    <property type="match status" value="1"/>
</dbReference>
<evidence type="ECO:0000256" key="9">
    <source>
        <dbReference type="ARBA" id="ARBA00023136"/>
    </source>
</evidence>
<keyword evidence="13" id="KW-0812">Transmembrane</keyword>
<dbReference type="OMA" id="EVYIIYT"/>
<evidence type="ECO:0000256" key="3">
    <source>
        <dbReference type="ARBA" id="ARBA00020843"/>
    </source>
</evidence>
<evidence type="ECO:0000256" key="4">
    <source>
        <dbReference type="ARBA" id="ARBA00022448"/>
    </source>
</evidence>
<evidence type="ECO:0000256" key="6">
    <source>
        <dbReference type="ARBA" id="ARBA00022792"/>
    </source>
</evidence>